<organism evidence="1 2">
    <name type="scientific">Nelumbo nucifera</name>
    <name type="common">Sacred lotus</name>
    <dbReference type="NCBI Taxonomy" id="4432"/>
    <lineage>
        <taxon>Eukaryota</taxon>
        <taxon>Viridiplantae</taxon>
        <taxon>Streptophyta</taxon>
        <taxon>Embryophyta</taxon>
        <taxon>Tracheophyta</taxon>
        <taxon>Spermatophyta</taxon>
        <taxon>Magnoliopsida</taxon>
        <taxon>Proteales</taxon>
        <taxon>Nelumbonaceae</taxon>
        <taxon>Nelumbo</taxon>
    </lineage>
</organism>
<proteinExistence type="predicted"/>
<reference evidence="1 2" key="1">
    <citation type="journal article" date="2020" name="Mol. Biol. Evol.">
        <title>Distinct Expression and Methylation Patterns for Genes with Different Fates following a Single Whole-Genome Duplication in Flowering Plants.</title>
        <authorList>
            <person name="Shi T."/>
            <person name="Rahmani R.S."/>
            <person name="Gugger P.F."/>
            <person name="Wang M."/>
            <person name="Li H."/>
            <person name="Zhang Y."/>
            <person name="Li Z."/>
            <person name="Wang Q."/>
            <person name="Van de Peer Y."/>
            <person name="Marchal K."/>
            <person name="Chen J."/>
        </authorList>
    </citation>
    <scope>NUCLEOTIDE SEQUENCE [LARGE SCALE GENOMIC DNA]</scope>
    <source>
        <tissue evidence="1">Leaf</tissue>
    </source>
</reference>
<dbReference type="AlphaFoldDB" id="A0A822YXR9"/>
<comment type="caution">
    <text evidence="1">The sequence shown here is derived from an EMBL/GenBank/DDBJ whole genome shotgun (WGS) entry which is preliminary data.</text>
</comment>
<sequence>MAFNIRGHEVSFTGKFRPLPGASIQTVATTGICHIKEAHRVRVVDVTYPEYHHAIRRCWNLQRDMGALMQENLALRQQNLELGHEVIEMRARAETRVSSNNM</sequence>
<gene>
    <name evidence="1" type="ORF">HUJ06_007941</name>
</gene>
<protein>
    <submittedName>
        <fullName evidence="1">Uncharacterized protein</fullName>
    </submittedName>
</protein>
<dbReference type="Proteomes" id="UP000607653">
    <property type="component" value="Unassembled WGS sequence"/>
</dbReference>
<accession>A0A822YXR9</accession>
<evidence type="ECO:0000313" key="1">
    <source>
        <dbReference type="EMBL" id="DAD37300.1"/>
    </source>
</evidence>
<keyword evidence="2" id="KW-1185">Reference proteome</keyword>
<dbReference type="EMBL" id="DUZY01000004">
    <property type="protein sequence ID" value="DAD37300.1"/>
    <property type="molecule type" value="Genomic_DNA"/>
</dbReference>
<evidence type="ECO:0000313" key="2">
    <source>
        <dbReference type="Proteomes" id="UP000607653"/>
    </source>
</evidence>
<name>A0A822YXR9_NELNU</name>